<evidence type="ECO:0000256" key="1">
    <source>
        <dbReference type="SAM" id="MobiDB-lite"/>
    </source>
</evidence>
<feature type="region of interest" description="Disordered" evidence="1">
    <location>
        <begin position="54"/>
        <end position="162"/>
    </location>
</feature>
<dbReference type="OrthoDB" id="9790543at2"/>
<keyword evidence="2" id="KW-0732">Signal</keyword>
<feature type="signal peptide" evidence="2">
    <location>
        <begin position="1"/>
        <end position="23"/>
    </location>
</feature>
<name>A0A4Y6Q0B7_PERCE</name>
<dbReference type="RefSeq" id="WP_141200471.1">
    <property type="nucleotide sequence ID" value="NZ_CP041186.1"/>
</dbReference>
<evidence type="ECO:0008006" key="5">
    <source>
        <dbReference type="Google" id="ProtNLM"/>
    </source>
</evidence>
<dbReference type="PROSITE" id="PS51257">
    <property type="entry name" value="PROKAR_LIPOPROTEIN"/>
    <property type="match status" value="1"/>
</dbReference>
<sequence length="328" mass="35083">MNFRNCFRLLIPALGIAASAVLGQGCSSNSGAPYHMYDSPLLEGRVESRYPRSRTYDLGLGDHTEPKTYYAANDSQGGGPAQGPAKESAANQGGSTEPAGGESREIAQAAPSESTASPKPPALSTRRQAPTQAHKGAPASDETDSGASSDVETTEAPVDDSGPALAADYVWSVYKLNGVTFSSAARRSLPKLFRECKDRGKIYHSSRPAIGDIVFFHNTGDHNDDGRNNDWYTHAAIVEAHGDGGRITLLGYRGEEVERFVMDLESPDAAKTRHGEVANAQLRAKRAQDPPFTQYLAGQLFAGTCSVLGDRSQIVVVDNWKPGMELEP</sequence>
<organism evidence="3 4">
    <name type="scientific">Persicimonas caeni</name>
    <dbReference type="NCBI Taxonomy" id="2292766"/>
    <lineage>
        <taxon>Bacteria</taxon>
        <taxon>Deltaproteobacteria</taxon>
        <taxon>Bradymonadales</taxon>
        <taxon>Bradymonadaceae</taxon>
        <taxon>Persicimonas</taxon>
    </lineage>
</organism>
<feature type="chain" id="PRO_5030106799" description="CHAP domain-containing protein" evidence="2">
    <location>
        <begin position="24"/>
        <end position="328"/>
    </location>
</feature>
<accession>A0A4Y6Q0B7</accession>
<proteinExistence type="predicted"/>
<evidence type="ECO:0000256" key="2">
    <source>
        <dbReference type="SAM" id="SignalP"/>
    </source>
</evidence>
<keyword evidence="4" id="KW-1185">Reference proteome</keyword>
<reference evidence="3 4" key="1">
    <citation type="submission" date="2019-06" db="EMBL/GenBank/DDBJ databases">
        <title>Persicimonas caeni gen. nov., sp. nov., a predatory bacterium isolated from solar saltern.</title>
        <authorList>
            <person name="Wang S."/>
        </authorList>
    </citation>
    <scope>NUCLEOTIDE SEQUENCE [LARGE SCALE GENOMIC DNA]</scope>
    <source>
        <strain evidence="3 4">YN101</strain>
    </source>
</reference>
<dbReference type="AlphaFoldDB" id="A0A4Y6Q0B7"/>
<gene>
    <name evidence="3" type="ORF">FIV42_25755</name>
</gene>
<accession>A0A5B8YB38</accession>
<evidence type="ECO:0000313" key="3">
    <source>
        <dbReference type="EMBL" id="QDG54021.1"/>
    </source>
</evidence>
<evidence type="ECO:0000313" key="4">
    <source>
        <dbReference type="Proteomes" id="UP000315995"/>
    </source>
</evidence>
<dbReference type="Proteomes" id="UP000315995">
    <property type="component" value="Chromosome"/>
</dbReference>
<dbReference type="EMBL" id="CP041186">
    <property type="protein sequence ID" value="QDG54021.1"/>
    <property type="molecule type" value="Genomic_DNA"/>
</dbReference>
<protein>
    <recommendedName>
        <fullName evidence="5">CHAP domain-containing protein</fullName>
    </recommendedName>
</protein>